<dbReference type="AlphaFoldDB" id="A2C6W9"/>
<organism evidence="1 2">
    <name type="scientific">Prochlorococcus marinus (strain MIT 9303)</name>
    <dbReference type="NCBI Taxonomy" id="59922"/>
    <lineage>
        <taxon>Bacteria</taxon>
        <taxon>Bacillati</taxon>
        <taxon>Cyanobacteriota</taxon>
        <taxon>Cyanophyceae</taxon>
        <taxon>Synechococcales</taxon>
        <taxon>Prochlorococcaceae</taxon>
        <taxon>Prochlorococcus</taxon>
    </lineage>
</organism>
<protein>
    <submittedName>
        <fullName evidence="1">Uncharacterized protein</fullName>
    </submittedName>
</protein>
<accession>A2C6W9</accession>
<proteinExistence type="predicted"/>
<dbReference type="HOGENOM" id="CLU_3390846_0_0_3"/>
<dbReference type="KEGG" id="pmf:P9303_04771"/>
<gene>
    <name evidence="1" type="ordered locus">P9303_04771</name>
</gene>
<evidence type="ECO:0000313" key="2">
    <source>
        <dbReference type="Proteomes" id="UP000002274"/>
    </source>
</evidence>
<reference evidence="1 2" key="1">
    <citation type="journal article" date="2007" name="PLoS Genet.">
        <title>Patterns and implications of gene gain and loss in the evolution of Prochlorococcus.</title>
        <authorList>
            <person name="Kettler G.C."/>
            <person name="Martiny A.C."/>
            <person name="Huang K."/>
            <person name="Zucker J."/>
            <person name="Coleman M.L."/>
            <person name="Rodrigue S."/>
            <person name="Chen F."/>
            <person name="Lapidus A."/>
            <person name="Ferriera S."/>
            <person name="Johnson J."/>
            <person name="Steglich C."/>
            <person name="Church G.M."/>
            <person name="Richardson P."/>
            <person name="Chisholm S.W."/>
        </authorList>
    </citation>
    <scope>NUCLEOTIDE SEQUENCE [LARGE SCALE GENOMIC DNA]</scope>
    <source>
        <strain evidence="1 2">MIT 9303</strain>
    </source>
</reference>
<dbReference type="Proteomes" id="UP000002274">
    <property type="component" value="Chromosome"/>
</dbReference>
<dbReference type="EMBL" id="CP000554">
    <property type="protein sequence ID" value="ABM77229.1"/>
    <property type="molecule type" value="Genomic_DNA"/>
</dbReference>
<evidence type="ECO:0000313" key="1">
    <source>
        <dbReference type="EMBL" id="ABM77229.1"/>
    </source>
</evidence>
<name>A2C6W9_PROM3</name>
<sequence>MSHELEPNLDQLNCRFAGFSSNRRFLDTEFPA</sequence>